<name>A0ABN3A4Q6_9ACTN</name>
<gene>
    <name evidence="1" type="ORF">GCM10009844_39090</name>
</gene>
<evidence type="ECO:0000313" key="1">
    <source>
        <dbReference type="EMBL" id="GAA2153950.1"/>
    </source>
</evidence>
<evidence type="ECO:0008006" key="3">
    <source>
        <dbReference type="Google" id="ProtNLM"/>
    </source>
</evidence>
<evidence type="ECO:0000313" key="2">
    <source>
        <dbReference type="Proteomes" id="UP001501771"/>
    </source>
</evidence>
<proteinExistence type="predicted"/>
<comment type="caution">
    <text evidence="1">The sequence shown here is derived from an EMBL/GenBank/DDBJ whole genome shotgun (WGS) entry which is preliminary data.</text>
</comment>
<protein>
    <recommendedName>
        <fullName evidence="3">HNH endonuclease</fullName>
    </recommendedName>
</protein>
<dbReference type="EMBL" id="BAAAQR010000014">
    <property type="protein sequence ID" value="GAA2153950.1"/>
    <property type="molecule type" value="Genomic_DNA"/>
</dbReference>
<dbReference type="RefSeq" id="WP_344156425.1">
    <property type="nucleotide sequence ID" value="NZ_BAAAQR010000014.1"/>
</dbReference>
<dbReference type="Proteomes" id="UP001501771">
    <property type="component" value="Unassembled WGS sequence"/>
</dbReference>
<keyword evidence="2" id="KW-1185">Reference proteome</keyword>
<reference evidence="1 2" key="1">
    <citation type="journal article" date="2019" name="Int. J. Syst. Evol. Microbiol.">
        <title>The Global Catalogue of Microorganisms (GCM) 10K type strain sequencing project: providing services to taxonomists for standard genome sequencing and annotation.</title>
        <authorList>
            <consortium name="The Broad Institute Genomics Platform"/>
            <consortium name="The Broad Institute Genome Sequencing Center for Infectious Disease"/>
            <person name="Wu L."/>
            <person name="Ma J."/>
        </authorList>
    </citation>
    <scope>NUCLEOTIDE SEQUENCE [LARGE SCALE GENOMIC DNA]</scope>
    <source>
        <strain evidence="1 2">JCM 16022</strain>
    </source>
</reference>
<sequence>MICARARDAVQGTVIPAPLCRAIASQPDATWCRMLTDPAGRMIELDHRRPWPEGQTSTSEVWPACKTGHTAKHAPGFGIEQDETGSFLFVTGAGFRHPITPTTHPASEEWPELPEIQCTGTELLQAPGSRTSRSDWGCPGFRLVQPRR</sequence>
<accession>A0ABN3A4Q6</accession>
<organism evidence="1 2">
    <name type="scientific">Nocardioides koreensis</name>
    <dbReference type="NCBI Taxonomy" id="433651"/>
    <lineage>
        <taxon>Bacteria</taxon>
        <taxon>Bacillati</taxon>
        <taxon>Actinomycetota</taxon>
        <taxon>Actinomycetes</taxon>
        <taxon>Propionibacteriales</taxon>
        <taxon>Nocardioidaceae</taxon>
        <taxon>Nocardioides</taxon>
    </lineage>
</organism>